<dbReference type="PANTHER" id="PTHR27001">
    <property type="entry name" value="OS01G0253100 PROTEIN"/>
    <property type="match status" value="1"/>
</dbReference>
<sequence>MAITTNSVVLFICFLLTVIAILPVGVLGYTDLLRGVSGSAVVLSIILNLLIVIGVHQKYKYDGKTNKKKEEEGKRVKLEEFKFKWFQFLKGGSRIEDKFHIFSINEVAILTENYDPSHRLHDADAYRGSLLGEEVIVKRGFNVSKKSMNNFLMVARILYEERHRNIVRVLGGCFECCCPVLIFENVGCSMEIKLPTLSWPKRLQLVKDIATGLLYLQVRDIFHGDLSPSTIFLDTYDEVKIAMFDLSLMLGEQSCYNDPTNKGYGTATDVYSFGIIVCELVTGLSPKSSSPAIYKDLLKMYVDEFILHIDDRAGTVESIVWPLRDLLKLAVQCTETKRHRRPTVVEIVGKVEMIMEDLEKQISTLDQSL</sequence>
<evidence type="ECO:0000313" key="5">
    <source>
        <dbReference type="EMBL" id="KAF5202633.1"/>
    </source>
</evidence>
<keyword evidence="3" id="KW-0472">Membrane</keyword>
<dbReference type="InterPro" id="IPR001245">
    <property type="entry name" value="Ser-Thr/Tyr_kinase_cat_dom"/>
</dbReference>
<dbReference type="SUPFAM" id="SSF56112">
    <property type="entry name" value="Protein kinase-like (PK-like)"/>
    <property type="match status" value="1"/>
</dbReference>
<feature type="domain" description="Protein kinase" evidence="4">
    <location>
        <begin position="16"/>
        <end position="354"/>
    </location>
</feature>
<dbReference type="GO" id="GO:0005886">
    <property type="term" value="C:plasma membrane"/>
    <property type="evidence" value="ECO:0007669"/>
    <property type="project" value="TreeGrafter"/>
</dbReference>
<dbReference type="Gene3D" id="1.10.510.10">
    <property type="entry name" value="Transferase(Phosphotransferase) domain 1"/>
    <property type="match status" value="1"/>
</dbReference>
<keyword evidence="2" id="KW-0067">ATP-binding</keyword>
<comment type="caution">
    <text evidence="5">The sequence shown here is derived from an EMBL/GenBank/DDBJ whole genome shotgun (WGS) entry which is preliminary data.</text>
</comment>
<dbReference type="PANTHER" id="PTHR27001:SF931">
    <property type="entry name" value="OS11G0664100 PROTEIN"/>
    <property type="match status" value="1"/>
</dbReference>
<dbReference type="GO" id="GO:0005524">
    <property type="term" value="F:ATP binding"/>
    <property type="evidence" value="ECO:0007669"/>
    <property type="project" value="UniProtKB-KW"/>
</dbReference>
<dbReference type="EMBL" id="JABWDY010007825">
    <property type="protein sequence ID" value="KAF5202633.1"/>
    <property type="molecule type" value="Genomic_DNA"/>
</dbReference>
<dbReference type="Proteomes" id="UP000554482">
    <property type="component" value="Unassembled WGS sequence"/>
</dbReference>
<evidence type="ECO:0000256" key="3">
    <source>
        <dbReference type="SAM" id="Phobius"/>
    </source>
</evidence>
<dbReference type="GO" id="GO:0004672">
    <property type="term" value="F:protein kinase activity"/>
    <property type="evidence" value="ECO:0007669"/>
    <property type="project" value="InterPro"/>
</dbReference>
<accession>A0A7J6WZY0</accession>
<feature type="transmembrane region" description="Helical" evidence="3">
    <location>
        <begin position="7"/>
        <end position="29"/>
    </location>
</feature>
<dbReference type="PROSITE" id="PS50011">
    <property type="entry name" value="PROTEIN_KINASE_DOM"/>
    <property type="match status" value="1"/>
</dbReference>
<evidence type="ECO:0000256" key="2">
    <source>
        <dbReference type="ARBA" id="ARBA00022840"/>
    </source>
</evidence>
<keyword evidence="5" id="KW-0808">Transferase</keyword>
<keyword evidence="5" id="KW-0418">Kinase</keyword>
<keyword evidence="6" id="KW-1185">Reference proteome</keyword>
<gene>
    <name evidence="5" type="ORF">FRX31_007778</name>
</gene>
<dbReference type="Gene3D" id="3.30.200.20">
    <property type="entry name" value="Phosphorylase Kinase, domain 1"/>
    <property type="match status" value="1"/>
</dbReference>
<name>A0A7J6WZY0_THATH</name>
<dbReference type="AlphaFoldDB" id="A0A7J6WZY0"/>
<evidence type="ECO:0000259" key="4">
    <source>
        <dbReference type="PROSITE" id="PS50011"/>
    </source>
</evidence>
<keyword evidence="5" id="KW-0675">Receptor</keyword>
<keyword evidence="3" id="KW-1133">Transmembrane helix</keyword>
<dbReference type="OrthoDB" id="10252171at2759"/>
<dbReference type="InterPro" id="IPR011009">
    <property type="entry name" value="Kinase-like_dom_sf"/>
</dbReference>
<keyword evidence="3" id="KW-0812">Transmembrane</keyword>
<evidence type="ECO:0000256" key="1">
    <source>
        <dbReference type="ARBA" id="ARBA00022741"/>
    </source>
</evidence>
<protein>
    <submittedName>
        <fullName evidence="5">Wall-associated receptor kinase-like</fullName>
    </submittedName>
</protein>
<dbReference type="Pfam" id="PF07714">
    <property type="entry name" value="PK_Tyr_Ser-Thr"/>
    <property type="match status" value="1"/>
</dbReference>
<reference evidence="5 6" key="1">
    <citation type="submission" date="2020-06" db="EMBL/GenBank/DDBJ databases">
        <title>Transcriptomic and genomic resources for Thalictrum thalictroides and T. hernandezii: Facilitating candidate gene discovery in an emerging model plant lineage.</title>
        <authorList>
            <person name="Arias T."/>
            <person name="Riano-Pachon D.M."/>
            <person name="Di Stilio V.S."/>
        </authorList>
    </citation>
    <scope>NUCLEOTIDE SEQUENCE [LARGE SCALE GENOMIC DNA]</scope>
    <source>
        <strain evidence="6">cv. WT478/WT964</strain>
        <tissue evidence="5">Leaves</tissue>
    </source>
</reference>
<keyword evidence="1" id="KW-0547">Nucleotide-binding</keyword>
<proteinExistence type="predicted"/>
<organism evidence="5 6">
    <name type="scientific">Thalictrum thalictroides</name>
    <name type="common">Rue-anemone</name>
    <name type="synonym">Anemone thalictroides</name>
    <dbReference type="NCBI Taxonomy" id="46969"/>
    <lineage>
        <taxon>Eukaryota</taxon>
        <taxon>Viridiplantae</taxon>
        <taxon>Streptophyta</taxon>
        <taxon>Embryophyta</taxon>
        <taxon>Tracheophyta</taxon>
        <taxon>Spermatophyta</taxon>
        <taxon>Magnoliopsida</taxon>
        <taxon>Ranunculales</taxon>
        <taxon>Ranunculaceae</taxon>
        <taxon>Thalictroideae</taxon>
        <taxon>Thalictrum</taxon>
    </lineage>
</organism>
<evidence type="ECO:0000313" key="6">
    <source>
        <dbReference type="Proteomes" id="UP000554482"/>
    </source>
</evidence>
<feature type="transmembrane region" description="Helical" evidence="3">
    <location>
        <begin position="35"/>
        <end position="55"/>
    </location>
</feature>
<dbReference type="InterPro" id="IPR000719">
    <property type="entry name" value="Prot_kinase_dom"/>
</dbReference>